<dbReference type="SUPFAM" id="SSF51197">
    <property type="entry name" value="Clavaminate synthase-like"/>
    <property type="match status" value="1"/>
</dbReference>
<evidence type="ECO:0000256" key="1">
    <source>
        <dbReference type="ARBA" id="ARBA00001954"/>
    </source>
</evidence>
<feature type="compositionally biased region" description="Basic residues" evidence="2">
    <location>
        <begin position="445"/>
        <end position="455"/>
    </location>
</feature>
<dbReference type="GO" id="GO:0006307">
    <property type="term" value="P:DNA alkylation repair"/>
    <property type="evidence" value="ECO:0007669"/>
    <property type="project" value="InterPro"/>
</dbReference>
<dbReference type="GO" id="GO:0005739">
    <property type="term" value="C:mitochondrion"/>
    <property type="evidence" value="ECO:0007669"/>
    <property type="project" value="TreeGrafter"/>
</dbReference>
<dbReference type="InterPro" id="IPR005123">
    <property type="entry name" value="Oxoglu/Fe-dep_dioxygenase_dom"/>
</dbReference>
<gene>
    <name evidence="4" type="ORF">JTE90_003979</name>
</gene>
<feature type="region of interest" description="Disordered" evidence="2">
    <location>
        <begin position="571"/>
        <end position="595"/>
    </location>
</feature>
<dbReference type="Gene3D" id="2.60.120.590">
    <property type="entry name" value="Alpha-ketoglutarate-dependent dioxygenase AlkB-like"/>
    <property type="match status" value="1"/>
</dbReference>
<name>A0AAV6UC55_9ARAC</name>
<dbReference type="Proteomes" id="UP000827092">
    <property type="component" value="Unassembled WGS sequence"/>
</dbReference>
<sequence>MSDDKRRSARTQSRFASDKDSPPNRREKDKSKSSKKGSKAGEKNKNEMPLSKAAEGISLEYQDNSDYSFKDILEEKKKPEELKFTGLHELSKSENGVSKLIYEPVFMVEEQAEELMDILSNTIKWHDKNIVIRGEEFPQPRLVAWYGPFPYTYSGATLEAAEMPQTVLEIKQRVENFLKANELDVELNSVLLNLYRNEKDSVAWHSDDELTMGVSPTIASVSLGSVRKFEMRPKEHTIQQNENLDKDSVFYVNLTPGSLIIMDGCMQEDWQHRVPKEYHDKQPRINLTFRTVHPLDQVTTKSTSSKAETFNDVSNTKKHVEEPRFDVDSFPPLGTTDKPNKAPSANAASVYQSTPNCHPVDSVEHAVDENENQNNLNKDLDCCTLEDSSHYNVMEPEKSSDKSTTASDEFKAYVAEETFCEIDPSPKKVCLENDPTENCEPEKAKKQKSQSSKHRLNINAPDFVPKNINVPSSFEVVSEPIYLKYSLHDLAQYFKTADIAAEEIEKFTDVLCERIDESGDYFSARDNFELKTLCALHAGGQSPDNRVIICNRICSIIRKSEFEDYRSPNRYHGNRTGYGGDNYRSRNFSRSHYRP</sequence>
<keyword evidence="5" id="KW-1185">Reference proteome</keyword>
<feature type="region of interest" description="Disordered" evidence="2">
    <location>
        <begin position="433"/>
        <end position="455"/>
    </location>
</feature>
<proteinExistence type="predicted"/>
<feature type="region of interest" description="Disordered" evidence="2">
    <location>
        <begin position="316"/>
        <end position="352"/>
    </location>
</feature>
<dbReference type="Pfam" id="PF13532">
    <property type="entry name" value="2OG-FeII_Oxy_2"/>
    <property type="match status" value="1"/>
</dbReference>
<feature type="domain" description="Fe2OG dioxygenase" evidence="3">
    <location>
        <begin position="186"/>
        <end position="293"/>
    </location>
</feature>
<feature type="compositionally biased region" description="Basic and acidic residues" evidence="2">
    <location>
        <begin position="318"/>
        <end position="327"/>
    </location>
</feature>
<dbReference type="AlphaFoldDB" id="A0AAV6UC55"/>
<accession>A0AAV6UC55</accession>
<evidence type="ECO:0000313" key="4">
    <source>
        <dbReference type="EMBL" id="KAG8181832.1"/>
    </source>
</evidence>
<evidence type="ECO:0000259" key="3">
    <source>
        <dbReference type="PROSITE" id="PS51471"/>
    </source>
</evidence>
<dbReference type="InterPro" id="IPR032854">
    <property type="entry name" value="ALKBH3"/>
</dbReference>
<organism evidence="4 5">
    <name type="scientific">Oedothorax gibbosus</name>
    <dbReference type="NCBI Taxonomy" id="931172"/>
    <lineage>
        <taxon>Eukaryota</taxon>
        <taxon>Metazoa</taxon>
        <taxon>Ecdysozoa</taxon>
        <taxon>Arthropoda</taxon>
        <taxon>Chelicerata</taxon>
        <taxon>Arachnida</taxon>
        <taxon>Araneae</taxon>
        <taxon>Araneomorphae</taxon>
        <taxon>Entelegynae</taxon>
        <taxon>Araneoidea</taxon>
        <taxon>Linyphiidae</taxon>
        <taxon>Erigoninae</taxon>
        <taxon>Oedothorax</taxon>
    </lineage>
</organism>
<dbReference type="InterPro" id="IPR027450">
    <property type="entry name" value="AlkB-like"/>
</dbReference>
<dbReference type="GO" id="GO:0051213">
    <property type="term" value="F:dioxygenase activity"/>
    <property type="evidence" value="ECO:0007669"/>
    <property type="project" value="InterPro"/>
</dbReference>
<evidence type="ECO:0000256" key="2">
    <source>
        <dbReference type="SAM" id="MobiDB-lite"/>
    </source>
</evidence>
<comment type="cofactor">
    <cofactor evidence="1">
        <name>Fe(2+)</name>
        <dbReference type="ChEBI" id="CHEBI:29033"/>
    </cofactor>
</comment>
<dbReference type="GO" id="GO:0005654">
    <property type="term" value="C:nucleoplasm"/>
    <property type="evidence" value="ECO:0007669"/>
    <property type="project" value="TreeGrafter"/>
</dbReference>
<feature type="region of interest" description="Disordered" evidence="2">
    <location>
        <begin position="1"/>
        <end position="57"/>
    </location>
</feature>
<dbReference type="EMBL" id="JAFNEN010000493">
    <property type="protein sequence ID" value="KAG8181832.1"/>
    <property type="molecule type" value="Genomic_DNA"/>
</dbReference>
<feature type="compositionally biased region" description="Basic and acidic residues" evidence="2">
    <location>
        <begin position="16"/>
        <end position="32"/>
    </location>
</feature>
<dbReference type="PROSITE" id="PS51471">
    <property type="entry name" value="FE2OG_OXY"/>
    <property type="match status" value="1"/>
</dbReference>
<dbReference type="PANTHER" id="PTHR31212">
    <property type="entry name" value="ALPHA-KETOGLUTARATE-DEPENDENT DIOXYGENASE ALKB HOMOLOG 3"/>
    <property type="match status" value="1"/>
</dbReference>
<evidence type="ECO:0000313" key="5">
    <source>
        <dbReference type="Proteomes" id="UP000827092"/>
    </source>
</evidence>
<comment type="caution">
    <text evidence="4">The sequence shown here is derived from an EMBL/GenBank/DDBJ whole genome shotgun (WGS) entry which is preliminary data.</text>
</comment>
<dbReference type="PANTHER" id="PTHR31212:SF4">
    <property type="entry name" value="ALPHA-KETOGLUTARATE-DEPENDENT DIOXYGENASE ALKB HOMOLOG 3"/>
    <property type="match status" value="1"/>
</dbReference>
<dbReference type="InterPro" id="IPR037151">
    <property type="entry name" value="AlkB-like_sf"/>
</dbReference>
<reference evidence="4 5" key="1">
    <citation type="journal article" date="2022" name="Nat. Ecol. Evol.">
        <title>A masculinizing supergene underlies an exaggerated male reproductive morph in a spider.</title>
        <authorList>
            <person name="Hendrickx F."/>
            <person name="De Corte Z."/>
            <person name="Sonet G."/>
            <person name="Van Belleghem S.M."/>
            <person name="Kostlbacher S."/>
            <person name="Vangestel C."/>
        </authorList>
    </citation>
    <scope>NUCLEOTIDE SEQUENCE [LARGE SCALE GENOMIC DNA]</scope>
    <source>
        <strain evidence="4">W744_W776</strain>
    </source>
</reference>
<protein>
    <recommendedName>
        <fullName evidence="3">Fe2OG dioxygenase domain-containing protein</fullName>
    </recommendedName>
</protein>